<organism evidence="1 2">
    <name type="scientific">Runella defluvii</name>
    <dbReference type="NCBI Taxonomy" id="370973"/>
    <lineage>
        <taxon>Bacteria</taxon>
        <taxon>Pseudomonadati</taxon>
        <taxon>Bacteroidota</taxon>
        <taxon>Cytophagia</taxon>
        <taxon>Cytophagales</taxon>
        <taxon>Spirosomataceae</taxon>
        <taxon>Runella</taxon>
    </lineage>
</organism>
<gene>
    <name evidence="1" type="ORF">FHS57_003536</name>
</gene>
<keyword evidence="2" id="KW-1185">Reference proteome</keyword>
<dbReference type="AlphaFoldDB" id="A0A7W5ZLE6"/>
<sequence>MPLVLTLCLAMVLSLLVSKFKNWKSRENFGTAYNDEREGLGIPPIGRKWYFSTDTVKVHNIVNLHWFKYENPEKVIYNSTILPQHISKTVVLTNGKRSLERDTYYFKSNGVFQTLTLSYDFDEKKWGSSLEVDYNADILMEMNAEITENLEEISLNNEVTLEIRNRVINEVSKKYQPRMKAPSNTYFEVNALQKADSILASWKLRRVGG</sequence>
<reference evidence="1 2" key="1">
    <citation type="submission" date="2020-08" db="EMBL/GenBank/DDBJ databases">
        <title>Genomic Encyclopedia of Type Strains, Phase IV (KMG-IV): sequencing the most valuable type-strain genomes for metagenomic binning, comparative biology and taxonomic classification.</title>
        <authorList>
            <person name="Goeker M."/>
        </authorList>
    </citation>
    <scope>NUCLEOTIDE SEQUENCE [LARGE SCALE GENOMIC DNA]</scope>
    <source>
        <strain evidence="1 2">DSM 17976</strain>
    </source>
</reference>
<evidence type="ECO:0000313" key="2">
    <source>
        <dbReference type="Proteomes" id="UP000541352"/>
    </source>
</evidence>
<accession>A0A7W5ZLE6</accession>
<name>A0A7W5ZLE6_9BACT</name>
<dbReference type="EMBL" id="JACIBY010000007">
    <property type="protein sequence ID" value="MBB3839527.1"/>
    <property type="molecule type" value="Genomic_DNA"/>
</dbReference>
<dbReference type="Proteomes" id="UP000541352">
    <property type="component" value="Unassembled WGS sequence"/>
</dbReference>
<protein>
    <submittedName>
        <fullName evidence="1">Uncharacterized protein</fullName>
    </submittedName>
</protein>
<evidence type="ECO:0000313" key="1">
    <source>
        <dbReference type="EMBL" id="MBB3839527.1"/>
    </source>
</evidence>
<comment type="caution">
    <text evidence="1">The sequence shown here is derived from an EMBL/GenBank/DDBJ whole genome shotgun (WGS) entry which is preliminary data.</text>
</comment>
<proteinExistence type="predicted"/>